<organism evidence="7 8">
    <name type="scientific">Chitinophaga pollutisoli</name>
    <dbReference type="NCBI Taxonomy" id="3133966"/>
    <lineage>
        <taxon>Bacteria</taxon>
        <taxon>Pseudomonadati</taxon>
        <taxon>Bacteroidota</taxon>
        <taxon>Chitinophagia</taxon>
        <taxon>Chitinophagales</taxon>
        <taxon>Chitinophagaceae</taxon>
        <taxon>Chitinophaga</taxon>
    </lineage>
</organism>
<dbReference type="PANTHER" id="PTHR35889:SF3">
    <property type="entry name" value="F-BOX DOMAIN-CONTAINING PROTEIN"/>
    <property type="match status" value="1"/>
</dbReference>
<evidence type="ECO:0000256" key="1">
    <source>
        <dbReference type="ARBA" id="ARBA00022617"/>
    </source>
</evidence>
<keyword evidence="8" id="KW-1185">Reference proteome</keyword>
<dbReference type="Gene3D" id="3.80.10.10">
    <property type="entry name" value="Ribonuclease Inhibitor"/>
    <property type="match status" value="1"/>
</dbReference>
<dbReference type="InterPro" id="IPR032675">
    <property type="entry name" value="LRR_dom_sf"/>
</dbReference>
<dbReference type="InterPro" id="IPR036909">
    <property type="entry name" value="Cyt_c-like_dom_sf"/>
</dbReference>
<dbReference type="SUPFAM" id="SSF52047">
    <property type="entry name" value="RNI-like"/>
    <property type="match status" value="1"/>
</dbReference>
<feature type="transmembrane region" description="Helical" evidence="5">
    <location>
        <begin position="114"/>
        <end position="134"/>
    </location>
</feature>
<evidence type="ECO:0000256" key="3">
    <source>
        <dbReference type="ARBA" id="ARBA00023004"/>
    </source>
</evidence>
<dbReference type="Pfam" id="PF13290">
    <property type="entry name" value="CHB_HEX_C_1"/>
    <property type="match status" value="1"/>
</dbReference>
<evidence type="ECO:0000256" key="5">
    <source>
        <dbReference type="SAM" id="Phobius"/>
    </source>
</evidence>
<evidence type="ECO:0000256" key="2">
    <source>
        <dbReference type="ARBA" id="ARBA00022723"/>
    </source>
</evidence>
<gene>
    <name evidence="7" type="ORF">WJU16_22995</name>
</gene>
<keyword evidence="5" id="KW-1133">Transmembrane helix</keyword>
<keyword evidence="5" id="KW-0812">Transmembrane</keyword>
<dbReference type="Pfam" id="PF07635">
    <property type="entry name" value="PSCyt1"/>
    <property type="match status" value="1"/>
</dbReference>
<keyword evidence="1 4" id="KW-0349">Heme</keyword>
<dbReference type="InterPro" id="IPR011429">
    <property type="entry name" value="Cyt_c_Planctomycete-type"/>
</dbReference>
<proteinExistence type="predicted"/>
<dbReference type="Pfam" id="PF09990">
    <property type="entry name" value="DUF2231"/>
    <property type="match status" value="1"/>
</dbReference>
<accession>A0ABZ2YMU5</accession>
<protein>
    <submittedName>
        <fullName evidence="7">C-type cytochrome domain-containing protein</fullName>
    </submittedName>
</protein>
<dbReference type="PANTHER" id="PTHR35889">
    <property type="entry name" value="CYCLOINULO-OLIGOSACCHARIDE FRUCTANOTRANSFERASE-RELATED"/>
    <property type="match status" value="1"/>
</dbReference>
<dbReference type="InterPro" id="IPR059177">
    <property type="entry name" value="GH29D-like_dom"/>
</dbReference>
<dbReference type="InterPro" id="IPR009056">
    <property type="entry name" value="Cyt_c-like_dom"/>
</dbReference>
<keyword evidence="3 4" id="KW-0408">Iron</keyword>
<sequence length="721" mass="79424">MKQPQIKWQYLGGRLLFACNIFVLVLLLAGDRLAVPSWLQVAGRMHPLVLHFPIVLLMLGAVLPFIRLREPEAARWKDQLTAGLLLLGALSTAVTVMMGLFLSREEGYPADGALFWHKWGGALLLWTASACYWLRDSIKIWVPKTLSVAMVALLMITGHFGAVVTHGENFVLAPVTPAYQAPQVPLEQAELFAHVVRPILEEKCMSCHNPSKAKGGLDMKAEDKMLSGGKNGKLFIPGDPAASLLMLRLHLPEADKKHMPPAGKPQLTDDEIAILHHWIQQGADFKGMVKALPAQDTLRLLAAARLQPAGTDNSLAQLPHADESLIAKLNNNYRVLYPVALNAAPLVANWYNKDKFDIASVKELLPVKAQLTEIHLQKMPVTDADLEVLAQFKELRVLNLSFTQVTGKTLGALAKLPHLESLSVSGAPVTLEHLLALKKAPALKKLYVWNTALTAEDMQKAQAAFPQVAVVKGFDNENSERLKLNQPTLVNTNSVFGKNMQLVLKHPVKGVEIRYTTDGSAPDSLQSPVFGDSLLLTQSTVVRAIACKKGWYASDPVQYSFSQSTYRPDSMALTSFPEGQYVGEGAKTLMDEKKGDFNYGNGKWLGFNSRPMDAVVLFAEAVPLKQVSFSTFRHLDAYIFPPEQIEVWGGTDAKHLRLLKKLSPPPGQKGEPNSTITYDCSFPETQVSCLKIVVKPIAKLPQWHPGKGNRGWAFVDEVMFN</sequence>
<keyword evidence="2 4" id="KW-0479">Metal-binding</keyword>
<evidence type="ECO:0000313" key="7">
    <source>
        <dbReference type="EMBL" id="WZN40833.1"/>
    </source>
</evidence>
<dbReference type="Proteomes" id="UP001485459">
    <property type="component" value="Chromosome"/>
</dbReference>
<feature type="domain" description="Cytochrome c" evidence="6">
    <location>
        <begin position="183"/>
        <end position="283"/>
    </location>
</feature>
<dbReference type="PROSITE" id="PS51007">
    <property type="entry name" value="CYTC"/>
    <property type="match status" value="1"/>
</dbReference>
<dbReference type="InterPro" id="IPR019251">
    <property type="entry name" value="DUF2231_TM"/>
</dbReference>
<evidence type="ECO:0000313" key="8">
    <source>
        <dbReference type="Proteomes" id="UP001485459"/>
    </source>
</evidence>
<dbReference type="SUPFAM" id="SSF46626">
    <property type="entry name" value="Cytochrome c"/>
    <property type="match status" value="1"/>
</dbReference>
<dbReference type="EMBL" id="CP149822">
    <property type="protein sequence ID" value="WZN40833.1"/>
    <property type="molecule type" value="Genomic_DNA"/>
</dbReference>
<name>A0ABZ2YMU5_9BACT</name>
<keyword evidence="5" id="KW-0472">Membrane</keyword>
<reference evidence="8" key="1">
    <citation type="submission" date="2024-03" db="EMBL/GenBank/DDBJ databases">
        <title>Chitinophaga horti sp. nov., isolated from garden soil.</title>
        <authorList>
            <person name="Lee D.S."/>
            <person name="Han D.M."/>
            <person name="Baek J.H."/>
            <person name="Choi D.G."/>
            <person name="Jeon J.H."/>
            <person name="Jeon C.O."/>
        </authorList>
    </citation>
    <scope>NUCLEOTIDE SEQUENCE [LARGE SCALE GENOMIC DNA]</scope>
    <source>
        <strain evidence="8">GPA1</strain>
    </source>
</reference>
<feature type="transmembrane region" description="Helical" evidence="5">
    <location>
        <begin position="12"/>
        <end position="30"/>
    </location>
</feature>
<feature type="transmembrane region" description="Helical" evidence="5">
    <location>
        <begin position="146"/>
        <end position="164"/>
    </location>
</feature>
<evidence type="ECO:0000256" key="4">
    <source>
        <dbReference type="PROSITE-ProRule" id="PRU00433"/>
    </source>
</evidence>
<feature type="transmembrane region" description="Helical" evidence="5">
    <location>
        <begin position="80"/>
        <end position="102"/>
    </location>
</feature>
<dbReference type="RefSeq" id="WP_341835698.1">
    <property type="nucleotide sequence ID" value="NZ_CP149822.1"/>
</dbReference>
<evidence type="ECO:0000259" key="6">
    <source>
        <dbReference type="PROSITE" id="PS51007"/>
    </source>
</evidence>
<feature type="transmembrane region" description="Helical" evidence="5">
    <location>
        <begin position="50"/>
        <end position="68"/>
    </location>
</feature>